<accession>A2CCH6</accession>
<proteinExistence type="inferred from homology"/>
<evidence type="ECO:0000256" key="6">
    <source>
        <dbReference type="ARBA" id="ARBA00022884"/>
    </source>
</evidence>
<keyword evidence="2 7" id="KW-0698">rRNA processing</keyword>
<dbReference type="SUPFAM" id="SSF55666">
    <property type="entry name" value="Ribonuclease PH domain 2-like"/>
    <property type="match status" value="1"/>
</dbReference>
<dbReference type="GO" id="GO:0009022">
    <property type="term" value="F:tRNA nucleotidyltransferase activity"/>
    <property type="evidence" value="ECO:0007669"/>
    <property type="project" value="UniProtKB-UniRule"/>
</dbReference>
<dbReference type="Gene3D" id="3.30.230.70">
    <property type="entry name" value="GHMP Kinase, N-terminal domain"/>
    <property type="match status" value="1"/>
</dbReference>
<keyword evidence="4 7" id="KW-0819">tRNA processing</keyword>
<evidence type="ECO:0000256" key="2">
    <source>
        <dbReference type="ARBA" id="ARBA00022552"/>
    </source>
</evidence>
<evidence type="ECO:0000256" key="1">
    <source>
        <dbReference type="ARBA" id="ARBA00006678"/>
    </source>
</evidence>
<keyword evidence="3 7" id="KW-0820">tRNA-binding</keyword>
<dbReference type="InterPro" id="IPR018336">
    <property type="entry name" value="RNase_PH_CS"/>
</dbReference>
<dbReference type="InterPro" id="IPR036345">
    <property type="entry name" value="ExoRNase_PH_dom2_sf"/>
</dbReference>
<keyword evidence="5 7" id="KW-0548">Nucleotidyltransferase</keyword>
<gene>
    <name evidence="7 10" type="primary">rph</name>
    <name evidence="10" type="ordered locus">P9303_24551</name>
</gene>
<dbReference type="GO" id="GO:0000175">
    <property type="term" value="F:3'-5'-RNA exonuclease activity"/>
    <property type="evidence" value="ECO:0007669"/>
    <property type="project" value="UniProtKB-UniRule"/>
</dbReference>
<evidence type="ECO:0000256" key="7">
    <source>
        <dbReference type="HAMAP-Rule" id="MF_00564"/>
    </source>
</evidence>
<feature type="domain" description="Exoribonuclease phosphorolytic" evidence="8">
    <location>
        <begin position="17"/>
        <end position="142"/>
    </location>
</feature>
<dbReference type="InterPro" id="IPR015847">
    <property type="entry name" value="ExoRNase_PH_dom2"/>
</dbReference>
<dbReference type="PANTHER" id="PTHR11953">
    <property type="entry name" value="EXOSOME COMPLEX COMPONENT"/>
    <property type="match status" value="1"/>
</dbReference>
<dbReference type="GO" id="GO:0016075">
    <property type="term" value="P:rRNA catabolic process"/>
    <property type="evidence" value="ECO:0007669"/>
    <property type="project" value="UniProtKB-UniRule"/>
</dbReference>
<dbReference type="Proteomes" id="UP000002274">
    <property type="component" value="Chromosome"/>
</dbReference>
<dbReference type="Pfam" id="PF03725">
    <property type="entry name" value="RNase_PH_C"/>
    <property type="match status" value="1"/>
</dbReference>
<dbReference type="InterPro" id="IPR020568">
    <property type="entry name" value="Ribosomal_Su5_D2-typ_SF"/>
</dbReference>
<dbReference type="NCBIfam" id="TIGR01966">
    <property type="entry name" value="RNasePH"/>
    <property type="match status" value="1"/>
</dbReference>
<dbReference type="EMBL" id="CP000554">
    <property type="protein sequence ID" value="ABM79186.1"/>
    <property type="molecule type" value="Genomic_DNA"/>
</dbReference>
<dbReference type="Pfam" id="PF01138">
    <property type="entry name" value="RNase_PH"/>
    <property type="match status" value="1"/>
</dbReference>
<dbReference type="STRING" id="59922.P9303_24551"/>
<dbReference type="PANTHER" id="PTHR11953:SF0">
    <property type="entry name" value="EXOSOME COMPLEX COMPONENT RRP41"/>
    <property type="match status" value="1"/>
</dbReference>
<comment type="similarity">
    <text evidence="1 7">Belongs to the RNase PH family.</text>
</comment>
<dbReference type="InterPro" id="IPR050080">
    <property type="entry name" value="RNase_PH"/>
</dbReference>
<feature type="domain" description="Exoribonuclease phosphorolytic" evidence="9">
    <location>
        <begin position="161"/>
        <end position="226"/>
    </location>
</feature>
<dbReference type="GO" id="GO:0008033">
    <property type="term" value="P:tRNA processing"/>
    <property type="evidence" value="ECO:0007669"/>
    <property type="project" value="UniProtKB-UniRule"/>
</dbReference>
<dbReference type="PROSITE" id="PS01277">
    <property type="entry name" value="RIBONUCLEASE_PH"/>
    <property type="match status" value="1"/>
</dbReference>
<reference evidence="10 11" key="1">
    <citation type="journal article" date="2007" name="PLoS Genet.">
        <title>Patterns and implications of gene gain and loss in the evolution of Prochlorococcus.</title>
        <authorList>
            <person name="Kettler G.C."/>
            <person name="Martiny A.C."/>
            <person name="Huang K."/>
            <person name="Zucker J."/>
            <person name="Coleman M.L."/>
            <person name="Rodrigue S."/>
            <person name="Chen F."/>
            <person name="Lapidus A."/>
            <person name="Ferriera S."/>
            <person name="Johnson J."/>
            <person name="Steglich C."/>
            <person name="Church G.M."/>
            <person name="Richardson P."/>
            <person name="Chisholm S.W."/>
        </authorList>
    </citation>
    <scope>NUCLEOTIDE SEQUENCE [LARGE SCALE GENOMIC DNA]</scope>
    <source>
        <strain evidence="10 11">MIT 9303</strain>
    </source>
</reference>
<evidence type="ECO:0000256" key="5">
    <source>
        <dbReference type="ARBA" id="ARBA00022695"/>
    </source>
</evidence>
<dbReference type="KEGG" id="pmf:P9303_24551"/>
<organism evidence="10 11">
    <name type="scientific">Prochlorococcus marinus (strain MIT 9303)</name>
    <dbReference type="NCBI Taxonomy" id="59922"/>
    <lineage>
        <taxon>Bacteria</taxon>
        <taxon>Bacillati</taxon>
        <taxon>Cyanobacteriota</taxon>
        <taxon>Cyanophyceae</taxon>
        <taxon>Synechococcales</taxon>
        <taxon>Prochlorococcaceae</taxon>
        <taxon>Prochlorococcus</taxon>
    </lineage>
</organism>
<evidence type="ECO:0000313" key="10">
    <source>
        <dbReference type="EMBL" id="ABM79186.1"/>
    </source>
</evidence>
<dbReference type="AlphaFoldDB" id="A2CCH6"/>
<dbReference type="GO" id="GO:0031125">
    <property type="term" value="P:rRNA 3'-end processing"/>
    <property type="evidence" value="ECO:0007669"/>
    <property type="project" value="UniProtKB-ARBA"/>
</dbReference>
<dbReference type="InterPro" id="IPR001247">
    <property type="entry name" value="ExoRNase_PH_dom1"/>
</dbReference>
<keyword evidence="6" id="KW-0694">RNA-binding</keyword>
<evidence type="ECO:0000256" key="4">
    <source>
        <dbReference type="ARBA" id="ARBA00022694"/>
    </source>
</evidence>
<comment type="subunit">
    <text evidence="7">Homohexameric ring arranged as a trimer of dimers.</text>
</comment>
<evidence type="ECO:0000313" key="11">
    <source>
        <dbReference type="Proteomes" id="UP000002274"/>
    </source>
</evidence>
<dbReference type="RefSeq" id="WP_011827039.1">
    <property type="nucleotide sequence ID" value="NC_008820.1"/>
</dbReference>
<evidence type="ECO:0000259" key="8">
    <source>
        <dbReference type="Pfam" id="PF01138"/>
    </source>
</evidence>
<dbReference type="SUPFAM" id="SSF54211">
    <property type="entry name" value="Ribosomal protein S5 domain 2-like"/>
    <property type="match status" value="1"/>
</dbReference>
<dbReference type="HAMAP" id="MF_00564">
    <property type="entry name" value="RNase_PH"/>
    <property type="match status" value="1"/>
</dbReference>
<comment type="function">
    <text evidence="7">Phosphorolytic 3'-5' exoribonuclease that plays an important role in tRNA 3'-end maturation. Removes nucleotide residues following the 3'-CCA terminus of tRNAs; can also add nucleotides to the ends of RNA molecules by using nucleoside diphosphates as substrates, but this may not be physiologically important. Probably plays a role in initiation of 16S rRNA degradation (leading to ribosome degradation) during starvation.</text>
</comment>
<feature type="binding site" evidence="7">
    <location>
        <position position="90"/>
    </location>
    <ligand>
        <name>phosphate</name>
        <dbReference type="ChEBI" id="CHEBI:43474"/>
        <note>substrate</note>
    </ligand>
</feature>
<dbReference type="InterPro" id="IPR002381">
    <property type="entry name" value="RNase_PH_bac-type"/>
</dbReference>
<comment type="catalytic activity">
    <reaction evidence="7">
        <text>tRNA(n+1) + phosphate = tRNA(n) + a ribonucleoside 5'-diphosphate</text>
        <dbReference type="Rhea" id="RHEA:10628"/>
        <dbReference type="Rhea" id="RHEA-COMP:17343"/>
        <dbReference type="Rhea" id="RHEA-COMP:17344"/>
        <dbReference type="ChEBI" id="CHEBI:43474"/>
        <dbReference type="ChEBI" id="CHEBI:57930"/>
        <dbReference type="ChEBI" id="CHEBI:173114"/>
        <dbReference type="EC" id="2.7.7.56"/>
    </reaction>
</comment>
<name>A2CCH6_PROM3</name>
<dbReference type="HOGENOM" id="CLU_050858_0_0_3"/>
<dbReference type="EC" id="2.7.7.56" evidence="7"/>
<keyword evidence="7 10" id="KW-0808">Transferase</keyword>
<dbReference type="FunFam" id="3.30.230.70:FF:000003">
    <property type="entry name" value="Ribonuclease PH"/>
    <property type="match status" value="1"/>
</dbReference>
<sequence>MLTPPQPRADGRLADVMRPLQVTWDPMGFALSSLIIRTGRTAVLCSVCVEEGVPRWRQGQGKGWLSAEYRLLPGSTPQRQNRELLKLSGRTQEIQRLIGRSLRAVIDMAALRETTLRIDCDVIQADAGTRTAAITGAWIALKRGCDRLLEQGLLTHQPVIDQVAAVSVGLVDSYPLLDLDYSEDSRADVDLNVVMGSNGHLLELQGTAEGAPFSRNQLNDLLNLAEPGLQHLQTFQRSALMQED</sequence>
<dbReference type="InterPro" id="IPR027408">
    <property type="entry name" value="PNPase/RNase_PH_dom_sf"/>
</dbReference>
<protein>
    <recommendedName>
        <fullName evidence="7">Ribonuclease PH</fullName>
        <shortName evidence="7">RNase PH</shortName>
        <ecNumber evidence="7">2.7.7.56</ecNumber>
    </recommendedName>
    <alternativeName>
        <fullName evidence="7">tRNA nucleotidyltransferase</fullName>
    </alternativeName>
</protein>
<evidence type="ECO:0000259" key="9">
    <source>
        <dbReference type="Pfam" id="PF03725"/>
    </source>
</evidence>
<feature type="binding site" evidence="7">
    <location>
        <begin position="128"/>
        <end position="130"/>
    </location>
    <ligand>
        <name>phosphate</name>
        <dbReference type="ChEBI" id="CHEBI:43474"/>
        <note>substrate</note>
    </ligand>
</feature>
<evidence type="ECO:0000256" key="3">
    <source>
        <dbReference type="ARBA" id="ARBA00022555"/>
    </source>
</evidence>
<dbReference type="GO" id="GO:0000049">
    <property type="term" value="F:tRNA binding"/>
    <property type="evidence" value="ECO:0007669"/>
    <property type="project" value="UniProtKB-UniRule"/>
</dbReference>
<dbReference type="BioCyc" id="PMAR59922:G1G80-2146-MONOMER"/>